<comment type="caution">
    <text evidence="3">The sequence shown here is derived from an EMBL/GenBank/DDBJ whole genome shotgun (WGS) entry which is preliminary data.</text>
</comment>
<dbReference type="Proteomes" id="UP000249524">
    <property type="component" value="Unassembled WGS sequence"/>
</dbReference>
<proteinExistence type="predicted"/>
<evidence type="ECO:0008006" key="5">
    <source>
        <dbReference type="Google" id="ProtNLM"/>
    </source>
</evidence>
<evidence type="ECO:0000313" key="4">
    <source>
        <dbReference type="Proteomes" id="UP000249524"/>
    </source>
</evidence>
<dbReference type="RefSeq" id="WP_111277126.1">
    <property type="nucleotide sequence ID" value="NZ_QFYS01000008.1"/>
</dbReference>
<sequence>MRFLLAVLPLLAACQPQAPDGSPAPPPAEAKPPAGNMDISHPITALGTEPFWSVKVEGTTLSLTRPDAAPVAFKAPGAAIQSGRATWVAKADDGAQLTLTIYASECSDGMSDRVYPWAAEVAVLNQDLRGCAVKTAEMPPGG</sequence>
<keyword evidence="2" id="KW-0732">Signal</keyword>
<dbReference type="EMBL" id="QFYS01000008">
    <property type="protein sequence ID" value="RAK63286.1"/>
    <property type="molecule type" value="Genomic_DNA"/>
</dbReference>
<dbReference type="AlphaFoldDB" id="A0A328BBP2"/>
<gene>
    <name evidence="3" type="ORF">DJ019_16265</name>
</gene>
<feature type="signal peptide" evidence="2">
    <location>
        <begin position="1"/>
        <end position="18"/>
    </location>
</feature>
<organism evidence="3 4">
    <name type="scientific">Phenylobacterium kunshanense</name>
    <dbReference type="NCBI Taxonomy" id="1445034"/>
    <lineage>
        <taxon>Bacteria</taxon>
        <taxon>Pseudomonadati</taxon>
        <taxon>Pseudomonadota</taxon>
        <taxon>Alphaproteobacteria</taxon>
        <taxon>Caulobacterales</taxon>
        <taxon>Caulobacteraceae</taxon>
        <taxon>Phenylobacterium</taxon>
    </lineage>
</organism>
<feature type="region of interest" description="Disordered" evidence="1">
    <location>
        <begin position="16"/>
        <end position="40"/>
    </location>
</feature>
<reference evidence="3 4" key="1">
    <citation type="submission" date="2018-05" db="EMBL/GenBank/DDBJ databases">
        <authorList>
            <person name="Lanie J.A."/>
            <person name="Ng W.-L."/>
            <person name="Kazmierczak K.M."/>
            <person name="Andrzejewski T.M."/>
            <person name="Davidsen T.M."/>
            <person name="Wayne K.J."/>
            <person name="Tettelin H."/>
            <person name="Glass J.I."/>
            <person name="Rusch D."/>
            <person name="Podicherti R."/>
            <person name="Tsui H.-C.T."/>
            <person name="Winkler M.E."/>
        </authorList>
    </citation>
    <scope>NUCLEOTIDE SEQUENCE [LARGE SCALE GENOMIC DNA]</scope>
    <source>
        <strain evidence="3 4">BUT-10</strain>
    </source>
</reference>
<accession>A0A328BBP2</accession>
<evidence type="ECO:0000256" key="1">
    <source>
        <dbReference type="SAM" id="MobiDB-lite"/>
    </source>
</evidence>
<keyword evidence="4" id="KW-1185">Reference proteome</keyword>
<evidence type="ECO:0000313" key="3">
    <source>
        <dbReference type="EMBL" id="RAK63286.1"/>
    </source>
</evidence>
<name>A0A328BBP2_9CAUL</name>
<dbReference type="OrthoDB" id="5489750at2"/>
<evidence type="ECO:0000256" key="2">
    <source>
        <dbReference type="SAM" id="SignalP"/>
    </source>
</evidence>
<protein>
    <recommendedName>
        <fullName evidence="5">Lipoprotein</fullName>
    </recommendedName>
</protein>
<feature type="chain" id="PRO_5016372114" description="Lipoprotein" evidence="2">
    <location>
        <begin position="19"/>
        <end position="142"/>
    </location>
</feature>